<feature type="domain" description="CD-NTase-associated protein 12/Pycsar effector protein TIR" evidence="1">
    <location>
        <begin position="7"/>
        <end position="133"/>
    </location>
</feature>
<dbReference type="GO" id="GO:0050135">
    <property type="term" value="F:NADP+ nucleosidase activity"/>
    <property type="evidence" value="ECO:0007669"/>
    <property type="project" value="InterPro"/>
</dbReference>
<dbReference type="InterPro" id="IPR019302">
    <property type="entry name" value="CAP12/PCTIR_TIR_dom"/>
</dbReference>
<dbReference type="EMBL" id="CVRB01000002">
    <property type="protein sequence ID" value="CRK82490.1"/>
    <property type="molecule type" value="Genomic_DNA"/>
</dbReference>
<evidence type="ECO:0000313" key="3">
    <source>
        <dbReference type="Proteomes" id="UP000199087"/>
    </source>
</evidence>
<evidence type="ECO:0000313" key="2">
    <source>
        <dbReference type="EMBL" id="CRK82490.1"/>
    </source>
</evidence>
<dbReference type="Pfam" id="PF10137">
    <property type="entry name" value="CAP12-PCTIR_TIR"/>
    <property type="match status" value="1"/>
</dbReference>
<dbReference type="RefSeq" id="WP_090634531.1">
    <property type="nucleotide sequence ID" value="NZ_CVRB01000002.1"/>
</dbReference>
<name>A0A0U1NWU6_9BACI</name>
<organism evidence="2 3">
    <name type="scientific">Neobacillus massiliamazoniensis</name>
    <dbReference type="NCBI Taxonomy" id="1499688"/>
    <lineage>
        <taxon>Bacteria</taxon>
        <taxon>Bacillati</taxon>
        <taxon>Bacillota</taxon>
        <taxon>Bacilli</taxon>
        <taxon>Bacillales</taxon>
        <taxon>Bacillaceae</taxon>
        <taxon>Neobacillus</taxon>
    </lineage>
</organism>
<sequence>MTRIKPRLFIGSARESAEYVDAIHEALTHVAEVTPWTAGAFRPLEYNMESLERQLDENDFAVFVFSPDDVVNIRGIITFTTRDNTLFEMGLFWGRLRRGRVFYIIPSATTESEDAQGFRLPSDLDGLTVLRYEIRGDHNHDAAVNIACRAIKRKIAELGVFQDPAKLLAEAQANMEKDYALIRILRTLSKRLLVDPSKKFEYLQEAVRNAYKAPNSYYVEGIGVWKAEGNEGLKQIAGNDGQGDFYPFNVNENRRETDRIIVIDCFLQSNELVFQKNNTAFDNTYVLCYPIGNQLVLTVAITGRRALSQKKIDDIFLDNYNLLSTINNIFGGATS</sequence>
<dbReference type="OrthoDB" id="5497289at2"/>
<dbReference type="STRING" id="1499688.BN000_02422"/>
<dbReference type="AlphaFoldDB" id="A0A0U1NWU6"/>
<accession>A0A0U1NWU6</accession>
<proteinExistence type="predicted"/>
<keyword evidence="3" id="KW-1185">Reference proteome</keyword>
<gene>
    <name evidence="2" type="ORF">BN000_02422</name>
</gene>
<protein>
    <submittedName>
        <fullName evidence="2">Putative nucleotide-binding protein containing TIR-like domain protein</fullName>
    </submittedName>
</protein>
<reference evidence="3" key="1">
    <citation type="submission" date="2015-05" db="EMBL/GenBank/DDBJ databases">
        <authorList>
            <person name="Urmite Genomes"/>
        </authorList>
    </citation>
    <scope>NUCLEOTIDE SEQUENCE [LARGE SCALE GENOMIC DNA]</scope>
    <source>
        <strain evidence="3">LF1</strain>
    </source>
</reference>
<dbReference type="Proteomes" id="UP000199087">
    <property type="component" value="Unassembled WGS sequence"/>
</dbReference>
<evidence type="ECO:0000259" key="1">
    <source>
        <dbReference type="Pfam" id="PF10137"/>
    </source>
</evidence>